<dbReference type="InterPro" id="IPR000569">
    <property type="entry name" value="HECT_dom"/>
</dbReference>
<dbReference type="InParanoid" id="C1EDR7"/>
<comment type="pathway">
    <text evidence="2">Protein modification; protein ubiquitination.</text>
</comment>
<evidence type="ECO:0000259" key="7">
    <source>
        <dbReference type="PROSITE" id="PS50237"/>
    </source>
</evidence>
<proteinExistence type="predicted"/>
<dbReference type="GO" id="GO:0061630">
    <property type="term" value="F:ubiquitin protein ligase activity"/>
    <property type="evidence" value="ECO:0007669"/>
    <property type="project" value="UniProtKB-EC"/>
</dbReference>
<evidence type="ECO:0000256" key="5">
    <source>
        <dbReference type="ARBA" id="ARBA00022786"/>
    </source>
</evidence>
<dbReference type="PROSITE" id="PS50237">
    <property type="entry name" value="HECT"/>
    <property type="match status" value="1"/>
</dbReference>
<dbReference type="OMA" id="MAHACFN"/>
<dbReference type="OrthoDB" id="8068875at2759"/>
<dbReference type="Pfam" id="PF00632">
    <property type="entry name" value="HECT"/>
    <property type="match status" value="1"/>
</dbReference>
<dbReference type="PANTHER" id="PTHR11254:SF440">
    <property type="entry name" value="E3 UBIQUITIN-PROTEIN LIGASE NEDD-4"/>
    <property type="match status" value="1"/>
</dbReference>
<evidence type="ECO:0000256" key="6">
    <source>
        <dbReference type="PROSITE-ProRule" id="PRU00104"/>
    </source>
</evidence>
<dbReference type="SMART" id="SM00119">
    <property type="entry name" value="HECTc"/>
    <property type="match status" value="1"/>
</dbReference>
<dbReference type="RefSeq" id="XP_002504844.1">
    <property type="nucleotide sequence ID" value="XM_002504798.1"/>
</dbReference>
<organism evidence="8 9">
    <name type="scientific">Micromonas commoda (strain RCC299 / NOUM17 / CCMP2709)</name>
    <name type="common">Picoplanktonic green alga</name>
    <dbReference type="NCBI Taxonomy" id="296587"/>
    <lineage>
        <taxon>Eukaryota</taxon>
        <taxon>Viridiplantae</taxon>
        <taxon>Chlorophyta</taxon>
        <taxon>Mamiellophyceae</taxon>
        <taxon>Mamiellales</taxon>
        <taxon>Mamiellaceae</taxon>
        <taxon>Micromonas</taxon>
    </lineage>
</organism>
<evidence type="ECO:0000313" key="8">
    <source>
        <dbReference type="EMBL" id="ACO66102.1"/>
    </source>
</evidence>
<evidence type="ECO:0000256" key="3">
    <source>
        <dbReference type="ARBA" id="ARBA00012485"/>
    </source>
</evidence>
<dbReference type="STRING" id="296587.C1EDR7"/>
<evidence type="ECO:0000313" key="9">
    <source>
        <dbReference type="Proteomes" id="UP000002009"/>
    </source>
</evidence>
<accession>C1EDR7</accession>
<dbReference type="EC" id="2.3.2.26" evidence="3"/>
<evidence type="ECO:0000256" key="4">
    <source>
        <dbReference type="ARBA" id="ARBA00022679"/>
    </source>
</evidence>
<dbReference type="PANTHER" id="PTHR11254">
    <property type="entry name" value="HECT DOMAIN UBIQUITIN-PROTEIN LIGASE"/>
    <property type="match status" value="1"/>
</dbReference>
<sequence length="382" mass="40985">MPPRGGVLVKFKGERGAGAAVRREWMSLVAAAAGDRSNLLFASNDGGVTLHPNAMSGEVTPEHLEYFASLGRLAAVALYHGETLPLRLTSAFCKRLLGHEMALSDLESVDPALYRNQVVYVREHGVGGLDLTWSDTMDPTGVFHPGETRRLRKPSDWLDVDAGTARHVEDANGAASEGGESEASEVTEAEVGAYLRALVHHRVLGAVRDQTSAFAAGFGAVVPPQLRARMRGILDGSDLSLLIAGAATIDLDDWRQHAAYQDARLAFAFSTECFWRAMEEFTREERIKVLQFATGLTSPPAGGFRNLVGYLGDAVPFTLGELAAPGRDEDGALPMAHACFNVLRLPRLVEGAFGTGIEGGAKEMARRLRIAVGVGVQGFDDF</sequence>
<dbReference type="Proteomes" id="UP000002009">
    <property type="component" value="Chromosome 11"/>
</dbReference>
<dbReference type="KEGG" id="mis:MICPUN_91960"/>
<protein>
    <recommendedName>
        <fullName evidence="3">HECT-type E3 ubiquitin transferase</fullName>
        <ecNumber evidence="3">2.3.2.26</ecNumber>
    </recommendedName>
</protein>
<dbReference type="EMBL" id="CP001330">
    <property type="protein sequence ID" value="ACO66102.1"/>
    <property type="molecule type" value="Genomic_DNA"/>
</dbReference>
<keyword evidence="5 6" id="KW-0833">Ubl conjugation pathway</keyword>
<reference evidence="8 9" key="1">
    <citation type="journal article" date="2009" name="Science">
        <title>Green evolution and dynamic adaptations revealed by genomes of the marine picoeukaryotes Micromonas.</title>
        <authorList>
            <person name="Worden A.Z."/>
            <person name="Lee J.H."/>
            <person name="Mock T."/>
            <person name="Rouze P."/>
            <person name="Simmons M.P."/>
            <person name="Aerts A.L."/>
            <person name="Allen A.E."/>
            <person name="Cuvelier M.L."/>
            <person name="Derelle E."/>
            <person name="Everett M.V."/>
            <person name="Foulon E."/>
            <person name="Grimwood J."/>
            <person name="Gundlach H."/>
            <person name="Henrissat B."/>
            <person name="Napoli C."/>
            <person name="McDonald S.M."/>
            <person name="Parker M.S."/>
            <person name="Rombauts S."/>
            <person name="Salamov A."/>
            <person name="Von Dassow P."/>
            <person name="Badger J.H."/>
            <person name="Coutinho P.M."/>
            <person name="Demir E."/>
            <person name="Dubchak I."/>
            <person name="Gentemann C."/>
            <person name="Eikrem W."/>
            <person name="Gready J.E."/>
            <person name="John U."/>
            <person name="Lanier W."/>
            <person name="Lindquist E.A."/>
            <person name="Lucas S."/>
            <person name="Mayer K.F."/>
            <person name="Moreau H."/>
            <person name="Not F."/>
            <person name="Otillar R."/>
            <person name="Panaud O."/>
            <person name="Pangilinan J."/>
            <person name="Paulsen I."/>
            <person name="Piegu B."/>
            <person name="Poliakov A."/>
            <person name="Robbens S."/>
            <person name="Schmutz J."/>
            <person name="Toulza E."/>
            <person name="Wyss T."/>
            <person name="Zelensky A."/>
            <person name="Zhou K."/>
            <person name="Armbrust E.V."/>
            <person name="Bhattacharya D."/>
            <person name="Goodenough U.W."/>
            <person name="Van de Peer Y."/>
            <person name="Grigoriev I.V."/>
        </authorList>
    </citation>
    <scope>NUCLEOTIDE SEQUENCE [LARGE SCALE GENOMIC DNA]</scope>
    <source>
        <strain evidence="9">RCC299 / NOUM17</strain>
    </source>
</reference>
<dbReference type="AlphaFoldDB" id="C1EDR7"/>
<dbReference type="Gene3D" id="3.30.2410.10">
    <property type="entry name" value="Hect, E3 ligase catalytic domain"/>
    <property type="match status" value="1"/>
</dbReference>
<dbReference type="InterPro" id="IPR035983">
    <property type="entry name" value="Hect_E3_ubiquitin_ligase"/>
</dbReference>
<dbReference type="Gene3D" id="3.30.2160.10">
    <property type="entry name" value="Hect, E3 ligase catalytic domain"/>
    <property type="match status" value="1"/>
</dbReference>
<dbReference type="Gene3D" id="3.90.1750.10">
    <property type="entry name" value="Hect, E3 ligase catalytic domains"/>
    <property type="match status" value="1"/>
</dbReference>
<dbReference type="InterPro" id="IPR050409">
    <property type="entry name" value="E3_ubiq-protein_ligase"/>
</dbReference>
<feature type="domain" description="HECT" evidence="7">
    <location>
        <begin position="1"/>
        <end position="346"/>
    </location>
</feature>
<dbReference type="SUPFAM" id="SSF56204">
    <property type="entry name" value="Hect, E3 ligase catalytic domain"/>
    <property type="match status" value="1"/>
</dbReference>
<dbReference type="GeneID" id="8247266"/>
<comment type="catalytic activity">
    <reaction evidence="1">
        <text>S-ubiquitinyl-[E2 ubiquitin-conjugating enzyme]-L-cysteine + [acceptor protein]-L-lysine = [E2 ubiquitin-conjugating enzyme]-L-cysteine + N(6)-ubiquitinyl-[acceptor protein]-L-lysine.</text>
        <dbReference type="EC" id="2.3.2.26"/>
    </reaction>
</comment>
<feature type="active site" description="Glycyl thioester intermediate" evidence="6">
    <location>
        <position position="339"/>
    </location>
</feature>
<dbReference type="eggNOG" id="KOG0940">
    <property type="taxonomic scope" value="Eukaryota"/>
</dbReference>
<evidence type="ECO:0000256" key="1">
    <source>
        <dbReference type="ARBA" id="ARBA00000885"/>
    </source>
</evidence>
<keyword evidence="4" id="KW-0808">Transferase</keyword>
<gene>
    <name evidence="8" type="ORF">MICPUN_91960</name>
</gene>
<evidence type="ECO:0000256" key="2">
    <source>
        <dbReference type="ARBA" id="ARBA00004906"/>
    </source>
</evidence>
<keyword evidence="9" id="KW-1185">Reference proteome</keyword>
<name>C1EDR7_MICCC</name>